<evidence type="ECO:0000313" key="11">
    <source>
        <dbReference type="EMBL" id="QJA02831.1"/>
    </source>
</evidence>
<keyword evidence="4 8" id="KW-0418">Kinase</keyword>
<evidence type="ECO:0000313" key="12">
    <source>
        <dbReference type="Proteomes" id="UP000030008"/>
    </source>
</evidence>
<keyword evidence="8" id="KW-0963">Cytoplasm</keyword>
<proteinExistence type="inferred from homology"/>
<keyword evidence="3 8" id="KW-0547">Nucleotide-binding</keyword>
<dbReference type="CDD" id="cd02020">
    <property type="entry name" value="CMPK"/>
    <property type="match status" value="1"/>
</dbReference>
<dbReference type="HAMAP" id="MF_00238">
    <property type="entry name" value="Cytidyl_kinase_type1"/>
    <property type="match status" value="1"/>
</dbReference>
<dbReference type="AlphaFoldDB" id="A0A099I796"/>
<dbReference type="GO" id="GO:0005829">
    <property type="term" value="C:cytosol"/>
    <property type="evidence" value="ECO:0007669"/>
    <property type="project" value="TreeGrafter"/>
</dbReference>
<dbReference type="Proteomes" id="UP000030008">
    <property type="component" value="Unassembled WGS sequence"/>
</dbReference>
<dbReference type="GO" id="GO:0006220">
    <property type="term" value="P:pyrimidine nucleotide metabolic process"/>
    <property type="evidence" value="ECO:0007669"/>
    <property type="project" value="UniProtKB-UniRule"/>
</dbReference>
<dbReference type="Proteomes" id="UP000503330">
    <property type="component" value="Chromosome"/>
</dbReference>
<evidence type="ECO:0000256" key="4">
    <source>
        <dbReference type="ARBA" id="ARBA00022777"/>
    </source>
</evidence>
<organism evidence="10 12">
    <name type="scientific">Clostridium innocuum</name>
    <dbReference type="NCBI Taxonomy" id="1522"/>
    <lineage>
        <taxon>Bacteria</taxon>
        <taxon>Bacillati</taxon>
        <taxon>Bacillota</taxon>
        <taxon>Clostridia</taxon>
        <taxon>Eubacteriales</taxon>
        <taxon>Clostridiaceae</taxon>
        <taxon>Clostridium</taxon>
    </lineage>
</organism>
<dbReference type="InterPro" id="IPR011994">
    <property type="entry name" value="Cytidylate_kinase_dom"/>
</dbReference>
<dbReference type="EC" id="2.7.4.25" evidence="8"/>
<sequence>MKINIAIDGPSAAGKSTIAKILAKELGYSHLDTGAMYRCTALASKKRGIDPNDEAALAAMLDEMKISFDPAGNVYLNNEDVSKQIRENEISMLTSSISAHPKVRERLVALQQQMARDKGFIMDGRDIGTVVLPDAELKIYMVASVKARADRRYKEYLEKHVEADYDEIYRDIEQRDYQDMNRKTSPLRKAEDAIEIDTSNMTITEVVEEIRRNIPTLS</sequence>
<evidence type="ECO:0000256" key="6">
    <source>
        <dbReference type="ARBA" id="ARBA00047615"/>
    </source>
</evidence>
<comment type="similarity">
    <text evidence="1 8">Belongs to the cytidylate kinase family. Type 1 subfamily.</text>
</comment>
<dbReference type="NCBIfam" id="TIGR00017">
    <property type="entry name" value="cmk"/>
    <property type="match status" value="1"/>
</dbReference>
<protein>
    <recommendedName>
        <fullName evidence="8">Cytidylate kinase</fullName>
        <shortName evidence="8">CK</shortName>
        <ecNumber evidence="8">2.7.4.25</ecNumber>
    </recommendedName>
    <alternativeName>
        <fullName evidence="8">Cytidine monophosphate kinase</fullName>
        <shortName evidence="8">CMP kinase</shortName>
    </alternativeName>
</protein>
<accession>A0A099I796</accession>
<dbReference type="PANTHER" id="PTHR21299">
    <property type="entry name" value="CYTIDYLATE KINASE/PANTOATE-BETA-ALANINE LIGASE"/>
    <property type="match status" value="1"/>
</dbReference>
<dbReference type="InterPro" id="IPR003136">
    <property type="entry name" value="Cytidylate_kin"/>
</dbReference>
<gene>
    <name evidence="8" type="primary">cmk</name>
    <name evidence="10" type="ORF">CIAN88_07105</name>
    <name evidence="11" type="ORF">G4D54_10450</name>
</gene>
<comment type="catalytic activity">
    <reaction evidence="7 8">
        <text>CMP + ATP = CDP + ADP</text>
        <dbReference type="Rhea" id="RHEA:11600"/>
        <dbReference type="ChEBI" id="CHEBI:30616"/>
        <dbReference type="ChEBI" id="CHEBI:58069"/>
        <dbReference type="ChEBI" id="CHEBI:60377"/>
        <dbReference type="ChEBI" id="CHEBI:456216"/>
        <dbReference type="EC" id="2.7.4.25"/>
    </reaction>
</comment>
<evidence type="ECO:0000259" key="9">
    <source>
        <dbReference type="Pfam" id="PF02224"/>
    </source>
</evidence>
<dbReference type="EMBL" id="CP048838">
    <property type="protein sequence ID" value="QJA02831.1"/>
    <property type="molecule type" value="Genomic_DNA"/>
</dbReference>
<dbReference type="Gene3D" id="3.40.50.300">
    <property type="entry name" value="P-loop containing nucleotide triphosphate hydrolases"/>
    <property type="match status" value="1"/>
</dbReference>
<comment type="catalytic activity">
    <reaction evidence="6 8">
        <text>dCMP + ATP = dCDP + ADP</text>
        <dbReference type="Rhea" id="RHEA:25094"/>
        <dbReference type="ChEBI" id="CHEBI:30616"/>
        <dbReference type="ChEBI" id="CHEBI:57566"/>
        <dbReference type="ChEBI" id="CHEBI:58593"/>
        <dbReference type="ChEBI" id="CHEBI:456216"/>
        <dbReference type="EC" id="2.7.4.25"/>
    </reaction>
</comment>
<evidence type="ECO:0000256" key="7">
    <source>
        <dbReference type="ARBA" id="ARBA00048478"/>
    </source>
</evidence>
<dbReference type="InterPro" id="IPR027417">
    <property type="entry name" value="P-loop_NTPase"/>
</dbReference>
<evidence type="ECO:0000256" key="3">
    <source>
        <dbReference type="ARBA" id="ARBA00022741"/>
    </source>
</evidence>
<keyword evidence="2 8" id="KW-0808">Transferase</keyword>
<dbReference type="Pfam" id="PF02224">
    <property type="entry name" value="Cytidylate_kin"/>
    <property type="match status" value="1"/>
</dbReference>
<dbReference type="PANTHER" id="PTHR21299:SF2">
    <property type="entry name" value="CYTIDYLATE KINASE"/>
    <property type="match status" value="1"/>
</dbReference>
<dbReference type="GO" id="GO:0015949">
    <property type="term" value="P:nucleobase-containing small molecule interconversion"/>
    <property type="evidence" value="ECO:0007669"/>
    <property type="project" value="TreeGrafter"/>
</dbReference>
<evidence type="ECO:0000256" key="2">
    <source>
        <dbReference type="ARBA" id="ARBA00022679"/>
    </source>
</evidence>
<evidence type="ECO:0000313" key="10">
    <source>
        <dbReference type="EMBL" id="KGJ53829.1"/>
    </source>
</evidence>
<evidence type="ECO:0000256" key="5">
    <source>
        <dbReference type="ARBA" id="ARBA00022840"/>
    </source>
</evidence>
<feature type="binding site" evidence="8">
    <location>
        <begin position="9"/>
        <end position="17"/>
    </location>
    <ligand>
        <name>ATP</name>
        <dbReference type="ChEBI" id="CHEBI:30616"/>
    </ligand>
</feature>
<evidence type="ECO:0000256" key="8">
    <source>
        <dbReference type="HAMAP-Rule" id="MF_00238"/>
    </source>
</evidence>
<dbReference type="EMBL" id="JQIF01000032">
    <property type="protein sequence ID" value="KGJ53829.1"/>
    <property type="molecule type" value="Genomic_DNA"/>
</dbReference>
<dbReference type="RefSeq" id="WP_002609063.1">
    <property type="nucleotide sequence ID" value="NZ_BAAACC010000016.1"/>
</dbReference>
<dbReference type="SUPFAM" id="SSF52540">
    <property type="entry name" value="P-loop containing nucleoside triphosphate hydrolases"/>
    <property type="match status" value="1"/>
</dbReference>
<feature type="domain" description="Cytidylate kinase" evidence="9">
    <location>
        <begin position="5"/>
        <end position="214"/>
    </location>
</feature>
<comment type="subcellular location">
    <subcellularLocation>
        <location evidence="8">Cytoplasm</location>
    </subcellularLocation>
</comment>
<dbReference type="GeneID" id="61925961"/>
<reference evidence="11 13" key="2">
    <citation type="submission" date="2020-02" db="EMBL/GenBank/DDBJ databases">
        <authorList>
            <person name="Kociolek L.K."/>
            <person name="Ozer E.A."/>
        </authorList>
    </citation>
    <scope>NUCLEOTIDE SEQUENCE [LARGE SCALE GENOMIC DNA]</scope>
    <source>
        <strain evidence="11 13">ATCC 14501</strain>
    </source>
</reference>
<evidence type="ECO:0000256" key="1">
    <source>
        <dbReference type="ARBA" id="ARBA00009427"/>
    </source>
</evidence>
<keyword evidence="5 8" id="KW-0067">ATP-binding</keyword>
<reference evidence="10 12" key="1">
    <citation type="submission" date="2014-08" db="EMBL/GenBank/DDBJ databases">
        <title>Clostridium innocuum, an unnegligible vancomycin-resistant pathogen causing extra-intestinal infections.</title>
        <authorList>
            <person name="Feng Y."/>
            <person name="Chiu C.-H."/>
        </authorList>
    </citation>
    <scope>NUCLEOTIDE SEQUENCE [LARGE SCALE GENOMIC DNA]</scope>
    <source>
        <strain evidence="10 12">AN88</strain>
    </source>
</reference>
<dbReference type="GO" id="GO:0036431">
    <property type="term" value="F:dCMP kinase activity"/>
    <property type="evidence" value="ECO:0007669"/>
    <property type="project" value="InterPro"/>
</dbReference>
<name>A0A099I796_CLOIN</name>
<evidence type="ECO:0000313" key="13">
    <source>
        <dbReference type="Proteomes" id="UP000503330"/>
    </source>
</evidence>
<dbReference type="GO" id="GO:0005524">
    <property type="term" value="F:ATP binding"/>
    <property type="evidence" value="ECO:0007669"/>
    <property type="project" value="UniProtKB-UniRule"/>
</dbReference>